<dbReference type="GO" id="GO:0005681">
    <property type="term" value="C:spliceosomal complex"/>
    <property type="evidence" value="ECO:0007669"/>
    <property type="project" value="UniProtKB-KW"/>
</dbReference>
<gene>
    <name evidence="10" type="primary">rbm48</name>
</gene>
<evidence type="ECO:0000256" key="6">
    <source>
        <dbReference type="ARBA" id="ARBA00023187"/>
    </source>
</evidence>
<organism evidence="9 10">
    <name type="scientific">Clupea harengus</name>
    <name type="common">Atlantic herring</name>
    <dbReference type="NCBI Taxonomy" id="7950"/>
    <lineage>
        <taxon>Eukaryota</taxon>
        <taxon>Metazoa</taxon>
        <taxon>Chordata</taxon>
        <taxon>Craniata</taxon>
        <taxon>Vertebrata</taxon>
        <taxon>Euteleostomi</taxon>
        <taxon>Actinopterygii</taxon>
        <taxon>Neopterygii</taxon>
        <taxon>Teleostei</taxon>
        <taxon>Clupei</taxon>
        <taxon>Clupeiformes</taxon>
        <taxon>Clupeoidei</taxon>
        <taxon>Clupeidae</taxon>
        <taxon>Clupea</taxon>
    </lineage>
</organism>
<keyword evidence="4" id="KW-0747">Spliceosome</keyword>
<feature type="compositionally biased region" description="Basic and acidic residues" evidence="8">
    <location>
        <begin position="151"/>
        <end position="166"/>
    </location>
</feature>
<dbReference type="FunFam" id="3.30.70.330:FF:000424">
    <property type="entry name" value="RNA-binding protein 48 isoform X4"/>
    <property type="match status" value="1"/>
</dbReference>
<accession>A0A6P3VYY0</accession>
<evidence type="ECO:0000256" key="5">
    <source>
        <dbReference type="ARBA" id="ARBA00022884"/>
    </source>
</evidence>
<evidence type="ECO:0000256" key="7">
    <source>
        <dbReference type="ARBA" id="ARBA00035004"/>
    </source>
</evidence>
<dbReference type="GO" id="GO:0006397">
    <property type="term" value="P:mRNA processing"/>
    <property type="evidence" value="ECO:0007669"/>
    <property type="project" value="UniProtKB-KW"/>
</dbReference>
<proteinExistence type="inferred from homology"/>
<comment type="function">
    <text evidence="7">As a component of the minor spliceosome, involved in the splicing of U12-type introns in pre-mRNAs.</text>
</comment>
<feature type="region of interest" description="Disordered" evidence="8">
    <location>
        <begin position="278"/>
        <end position="303"/>
    </location>
</feature>
<dbReference type="CDD" id="cd12442">
    <property type="entry name" value="RRM_RBM48"/>
    <property type="match status" value="1"/>
</dbReference>
<keyword evidence="6" id="KW-0508">mRNA splicing</keyword>
<dbReference type="GeneID" id="105902043"/>
<dbReference type="AlphaFoldDB" id="A0A6P3VYY0"/>
<dbReference type="GO" id="GO:0003723">
    <property type="term" value="F:RNA binding"/>
    <property type="evidence" value="ECO:0007669"/>
    <property type="project" value="UniProtKB-KW"/>
</dbReference>
<dbReference type="KEGG" id="char:105902043"/>
<evidence type="ECO:0000256" key="3">
    <source>
        <dbReference type="ARBA" id="ARBA00022664"/>
    </source>
</evidence>
<keyword evidence="5" id="KW-0694">RNA-binding</keyword>
<protein>
    <recommendedName>
        <fullName evidence="2">RNA-binding protein 48</fullName>
    </recommendedName>
</protein>
<keyword evidence="3" id="KW-0507">mRNA processing</keyword>
<dbReference type="InterPro" id="IPR034264">
    <property type="entry name" value="RBM48_RRM"/>
</dbReference>
<evidence type="ECO:0000256" key="4">
    <source>
        <dbReference type="ARBA" id="ARBA00022728"/>
    </source>
</evidence>
<comment type="similarity">
    <text evidence="1">Belongs to the RBM48 family.</text>
</comment>
<dbReference type="PANTHER" id="PTHR20957:SF0">
    <property type="entry name" value="RNA-BINDING PROTEIN 48"/>
    <property type="match status" value="1"/>
</dbReference>
<dbReference type="Proteomes" id="UP000515152">
    <property type="component" value="Chromosome 19"/>
</dbReference>
<feature type="region of interest" description="Disordered" evidence="8">
    <location>
        <begin position="334"/>
        <end position="354"/>
    </location>
</feature>
<evidence type="ECO:0000313" key="10">
    <source>
        <dbReference type="RefSeq" id="XP_012685019.2"/>
    </source>
</evidence>
<name>A0A6P3VYY0_CLUHA</name>
<dbReference type="OrthoDB" id="78358at2759"/>
<sequence>MATSMQVSVWDTPKVYKHHEQRPVCHTRPKYRDGRRPKAVKVYTINLESRYLLVQGVQAIGVMTELVQLLALYGAIEEYRVLDEYPAEEFTEVYLFKFQKLTSARAAKRNTDEKSFYGGLLHVCYAPEYETVEDTRQKLQDRRRYVNRVAQSKEKAYEPKSEERTSRTTRPWDTCEEHIPENVPKGKSSTYRDNYQGFPLLPSPPQEKLFCQPSYSGQLQQGSTLPAEDKMGSLHHYVDPTKDPKLQTAMIQRDREKNSRVTRDTTSHARFVPRPALLDSRKRKAEETISQSSRVNSDEGGCVIGPQLPEKPKMDLEDASLNITANIIRSTMEKIASVPEPKPPVATAKPRRRI</sequence>
<keyword evidence="9" id="KW-1185">Reference proteome</keyword>
<evidence type="ECO:0000256" key="1">
    <source>
        <dbReference type="ARBA" id="ARBA00006938"/>
    </source>
</evidence>
<feature type="region of interest" description="Disordered" evidence="8">
    <location>
        <begin position="150"/>
        <end position="171"/>
    </location>
</feature>
<evidence type="ECO:0000256" key="2">
    <source>
        <dbReference type="ARBA" id="ARBA00015189"/>
    </source>
</evidence>
<evidence type="ECO:0000313" key="9">
    <source>
        <dbReference type="Proteomes" id="UP000515152"/>
    </source>
</evidence>
<dbReference type="InterPro" id="IPR039599">
    <property type="entry name" value="RBM48"/>
</dbReference>
<dbReference type="CTD" id="84060"/>
<dbReference type="GO" id="GO:0005654">
    <property type="term" value="C:nucleoplasm"/>
    <property type="evidence" value="ECO:0007669"/>
    <property type="project" value="TreeGrafter"/>
</dbReference>
<dbReference type="RefSeq" id="XP_012685019.2">
    <property type="nucleotide sequence ID" value="XM_012829565.2"/>
</dbReference>
<dbReference type="PANTHER" id="PTHR20957">
    <property type="entry name" value="RNA-BINDING PROTEIN 48"/>
    <property type="match status" value="1"/>
</dbReference>
<dbReference type="GO" id="GO:0008380">
    <property type="term" value="P:RNA splicing"/>
    <property type="evidence" value="ECO:0007669"/>
    <property type="project" value="UniProtKB-KW"/>
</dbReference>
<reference evidence="10" key="1">
    <citation type="submission" date="2025-08" db="UniProtKB">
        <authorList>
            <consortium name="RefSeq"/>
        </authorList>
    </citation>
    <scope>IDENTIFICATION</scope>
</reference>
<evidence type="ECO:0000256" key="8">
    <source>
        <dbReference type="SAM" id="MobiDB-lite"/>
    </source>
</evidence>